<feature type="signal peptide" evidence="1">
    <location>
        <begin position="1"/>
        <end position="22"/>
    </location>
</feature>
<gene>
    <name evidence="2" type="ORF">HC031_22345</name>
</gene>
<sequence length="370" mass="37540">MKRLALGTAMALTGALAVPATAAAHPSDNRPRVDVIARGLNNPRGVTIADDRILVAEAGTGGNSEFCIANPEQPGEKSCLGNTGSVTAVEKGKQRRIITGLPSLAGADGSAAVGLTGVAAGPDGLIGVIGLGGHPDARAGLGPSGKLFASLVALSPNRAPKQLADLGAYEKANNPDSADPGSSVDTNPYSLVSTSRGTVVTDAGGNDVLNVDRWGNVSTLAVLHAQFVPSPFGGQMPMQAVPTSVARGADGSYYVGQLTGFPFPVGGAKVYRVRPGHDPEVVADGFTNIVGVAADKKGRLYVLEIMKNGLFPGTDPTGALYRIDRNGQRTELAAGQLIAPGGVAVDDDGTVYVSNKSIFAGGGELLRIRG</sequence>
<evidence type="ECO:0000313" key="3">
    <source>
        <dbReference type="Proteomes" id="UP000722989"/>
    </source>
</evidence>
<dbReference type="Gene3D" id="2.120.10.30">
    <property type="entry name" value="TolB, C-terminal domain"/>
    <property type="match status" value="1"/>
</dbReference>
<evidence type="ECO:0000313" key="2">
    <source>
        <dbReference type="EMBL" id="NJC72436.1"/>
    </source>
</evidence>
<dbReference type="RefSeq" id="WP_167927340.1">
    <property type="nucleotide sequence ID" value="NZ_JAATVY010000018.1"/>
</dbReference>
<dbReference type="InterPro" id="IPR048031">
    <property type="entry name" value="ScyD/ScyE-like"/>
</dbReference>
<evidence type="ECO:0000256" key="1">
    <source>
        <dbReference type="SAM" id="SignalP"/>
    </source>
</evidence>
<protein>
    <submittedName>
        <fullName evidence="2">ScyD/ScyE family protein</fullName>
    </submittedName>
</protein>
<comment type="caution">
    <text evidence="2">The sequence shown here is derived from an EMBL/GenBank/DDBJ whole genome shotgun (WGS) entry which is preliminary data.</text>
</comment>
<accession>A0ABX0Y253</accession>
<name>A0ABX0Y253_9ACTN</name>
<dbReference type="NCBIfam" id="NF033206">
    <property type="entry name" value="ScyE_fam"/>
    <property type="match status" value="1"/>
</dbReference>
<proteinExistence type="predicted"/>
<feature type="chain" id="PRO_5047544028" evidence="1">
    <location>
        <begin position="23"/>
        <end position="370"/>
    </location>
</feature>
<reference evidence="2 3" key="1">
    <citation type="submission" date="2020-03" db="EMBL/GenBank/DDBJ databases">
        <title>WGS of the type strain of Planosporangium spp.</title>
        <authorList>
            <person name="Thawai C."/>
        </authorList>
    </citation>
    <scope>NUCLEOTIDE SEQUENCE [LARGE SCALE GENOMIC DNA]</scope>
    <source>
        <strain evidence="2 3">TBRC 5610</strain>
    </source>
</reference>
<dbReference type="Proteomes" id="UP000722989">
    <property type="component" value="Unassembled WGS sequence"/>
</dbReference>
<dbReference type="EMBL" id="JAATVY010000018">
    <property type="protein sequence ID" value="NJC72436.1"/>
    <property type="molecule type" value="Genomic_DNA"/>
</dbReference>
<dbReference type="SUPFAM" id="SSF63829">
    <property type="entry name" value="Calcium-dependent phosphotriesterase"/>
    <property type="match status" value="1"/>
</dbReference>
<keyword evidence="1" id="KW-0732">Signal</keyword>
<keyword evidence="3" id="KW-1185">Reference proteome</keyword>
<dbReference type="InterPro" id="IPR011042">
    <property type="entry name" value="6-blade_b-propeller_TolB-like"/>
</dbReference>
<organism evidence="2 3">
    <name type="scientific">Planosporangium thailandense</name>
    <dbReference type="NCBI Taxonomy" id="765197"/>
    <lineage>
        <taxon>Bacteria</taxon>
        <taxon>Bacillati</taxon>
        <taxon>Actinomycetota</taxon>
        <taxon>Actinomycetes</taxon>
        <taxon>Micromonosporales</taxon>
        <taxon>Micromonosporaceae</taxon>
        <taxon>Planosporangium</taxon>
    </lineage>
</organism>